<evidence type="ECO:0000256" key="4">
    <source>
        <dbReference type="ARBA" id="ARBA00022989"/>
    </source>
</evidence>
<proteinExistence type="predicted"/>
<dbReference type="Pfam" id="PF13396">
    <property type="entry name" value="PLDc_N"/>
    <property type="match status" value="1"/>
</dbReference>
<dbReference type="EMBL" id="AVPF01000024">
    <property type="protein sequence ID" value="KGX87428.1"/>
    <property type="molecule type" value="Genomic_DNA"/>
</dbReference>
<feature type="transmembrane region" description="Helical" evidence="6">
    <location>
        <begin position="12"/>
        <end position="31"/>
    </location>
</feature>
<evidence type="ECO:0000313" key="8">
    <source>
        <dbReference type="EMBL" id="KGX87428.1"/>
    </source>
</evidence>
<keyword evidence="5 6" id="KW-0472">Membrane</keyword>
<evidence type="ECO:0000256" key="1">
    <source>
        <dbReference type="ARBA" id="ARBA00004651"/>
    </source>
</evidence>
<evidence type="ECO:0000259" key="7">
    <source>
        <dbReference type="Pfam" id="PF13396"/>
    </source>
</evidence>
<keyword evidence="3 6" id="KW-0812">Transmembrane</keyword>
<keyword evidence="9" id="KW-1185">Reference proteome</keyword>
<evidence type="ECO:0000313" key="9">
    <source>
        <dbReference type="Proteomes" id="UP000030403"/>
    </source>
</evidence>
<protein>
    <submittedName>
        <fullName evidence="8">Negative regulatory protein yxlE</fullName>
    </submittedName>
</protein>
<dbReference type="AlphaFoldDB" id="A0A0A5G8C8"/>
<evidence type="ECO:0000256" key="3">
    <source>
        <dbReference type="ARBA" id="ARBA00022692"/>
    </source>
</evidence>
<name>A0A0A5G8C8_9BACI</name>
<dbReference type="InterPro" id="IPR027379">
    <property type="entry name" value="CLS_N"/>
</dbReference>
<comment type="subcellular location">
    <subcellularLocation>
        <location evidence="1">Cell membrane</location>
        <topology evidence="1">Multi-pass membrane protein</topology>
    </subcellularLocation>
</comment>
<evidence type="ECO:0000256" key="6">
    <source>
        <dbReference type="SAM" id="Phobius"/>
    </source>
</evidence>
<dbReference type="eggNOG" id="ENOG50303BP">
    <property type="taxonomic scope" value="Bacteria"/>
</dbReference>
<dbReference type="OrthoDB" id="3243324at2"/>
<evidence type="ECO:0000256" key="2">
    <source>
        <dbReference type="ARBA" id="ARBA00022475"/>
    </source>
</evidence>
<evidence type="ECO:0000256" key="5">
    <source>
        <dbReference type="ARBA" id="ARBA00023136"/>
    </source>
</evidence>
<sequence>MNIQEIFQAVPWVIIAPILLIESILLIVALIDLARNDSPNGPKWLWVLIIILMNIIGPILYFIIGRRQD</sequence>
<keyword evidence="2" id="KW-1003">Cell membrane</keyword>
<organism evidence="8 9">
    <name type="scientific">Pontibacillus marinus BH030004 = DSM 16465</name>
    <dbReference type="NCBI Taxonomy" id="1385511"/>
    <lineage>
        <taxon>Bacteria</taxon>
        <taxon>Bacillati</taxon>
        <taxon>Bacillota</taxon>
        <taxon>Bacilli</taxon>
        <taxon>Bacillales</taxon>
        <taxon>Bacillaceae</taxon>
        <taxon>Pontibacillus</taxon>
    </lineage>
</organism>
<dbReference type="RefSeq" id="WP_036842204.1">
    <property type="nucleotide sequence ID" value="NZ_AULJ01000040.1"/>
</dbReference>
<gene>
    <name evidence="8" type="ORF">N783_09750</name>
</gene>
<feature type="domain" description="Cardiolipin synthase N-terminal" evidence="7">
    <location>
        <begin position="24"/>
        <end position="66"/>
    </location>
</feature>
<accession>A0A0A5G8C8</accession>
<dbReference type="GO" id="GO:0005886">
    <property type="term" value="C:plasma membrane"/>
    <property type="evidence" value="ECO:0007669"/>
    <property type="project" value="UniProtKB-SubCell"/>
</dbReference>
<dbReference type="STRING" id="1385511.GCA_000425225_03153"/>
<feature type="transmembrane region" description="Helical" evidence="6">
    <location>
        <begin position="43"/>
        <end position="64"/>
    </location>
</feature>
<reference evidence="8 9" key="1">
    <citation type="submission" date="2013-08" db="EMBL/GenBank/DDBJ databases">
        <authorList>
            <person name="Huang J."/>
            <person name="Wang G."/>
        </authorList>
    </citation>
    <scope>NUCLEOTIDE SEQUENCE [LARGE SCALE GENOMIC DNA]</scope>
    <source>
        <strain evidence="8 9">BH030004</strain>
    </source>
</reference>
<keyword evidence="4 6" id="KW-1133">Transmembrane helix</keyword>
<comment type="caution">
    <text evidence="8">The sequence shown here is derived from an EMBL/GenBank/DDBJ whole genome shotgun (WGS) entry which is preliminary data.</text>
</comment>
<dbReference type="Proteomes" id="UP000030403">
    <property type="component" value="Unassembled WGS sequence"/>
</dbReference>